<dbReference type="Gene3D" id="2.40.160.20">
    <property type="match status" value="1"/>
</dbReference>
<dbReference type="SUPFAM" id="SSF56925">
    <property type="entry name" value="OMPA-like"/>
    <property type="match status" value="1"/>
</dbReference>
<feature type="chain" id="PRO_5045355103" description="DUF6089 domain-containing protein" evidence="1">
    <location>
        <begin position="30"/>
        <end position="254"/>
    </location>
</feature>
<dbReference type="InterPro" id="IPR011250">
    <property type="entry name" value="OMP/PagP_B-barrel"/>
</dbReference>
<evidence type="ECO:0000256" key="1">
    <source>
        <dbReference type="SAM" id="SignalP"/>
    </source>
</evidence>
<dbReference type="EMBL" id="BAABGQ010000006">
    <property type="protein sequence ID" value="GAA4500826.1"/>
    <property type="molecule type" value="Genomic_DNA"/>
</dbReference>
<evidence type="ECO:0000259" key="2">
    <source>
        <dbReference type="Pfam" id="PF19573"/>
    </source>
</evidence>
<name>A0ABP8QED9_9BACT</name>
<feature type="signal peptide" evidence="1">
    <location>
        <begin position="1"/>
        <end position="29"/>
    </location>
</feature>
<keyword evidence="1" id="KW-0732">Signal</keyword>
<evidence type="ECO:0000313" key="4">
    <source>
        <dbReference type="Proteomes" id="UP001501243"/>
    </source>
</evidence>
<keyword evidence="4" id="KW-1185">Reference proteome</keyword>
<dbReference type="Proteomes" id="UP001501243">
    <property type="component" value="Unassembled WGS sequence"/>
</dbReference>
<protein>
    <recommendedName>
        <fullName evidence="2">DUF6089 domain-containing protein</fullName>
    </recommendedName>
</protein>
<gene>
    <name evidence="3" type="ORF">GCM10023172_21740</name>
</gene>
<accession>A0ABP8QED9</accession>
<dbReference type="InterPro" id="IPR045743">
    <property type="entry name" value="DUF6089"/>
</dbReference>
<dbReference type="RefSeq" id="WP_255555082.1">
    <property type="nucleotide sequence ID" value="NZ_BAABGQ010000006.1"/>
</dbReference>
<reference evidence="4" key="1">
    <citation type="journal article" date="2019" name="Int. J. Syst. Evol. Microbiol.">
        <title>The Global Catalogue of Microorganisms (GCM) 10K type strain sequencing project: providing services to taxonomists for standard genome sequencing and annotation.</title>
        <authorList>
            <consortium name="The Broad Institute Genomics Platform"/>
            <consortium name="The Broad Institute Genome Sequencing Center for Infectious Disease"/>
            <person name="Wu L."/>
            <person name="Ma J."/>
        </authorList>
    </citation>
    <scope>NUCLEOTIDE SEQUENCE [LARGE SCALE GENOMIC DNA]</scope>
    <source>
        <strain evidence="4">JCM 17841</strain>
    </source>
</reference>
<proteinExistence type="predicted"/>
<feature type="domain" description="DUF6089" evidence="2">
    <location>
        <begin position="27"/>
        <end position="240"/>
    </location>
</feature>
<organism evidence="3 4">
    <name type="scientific">Hymenobacter ginsengisoli</name>
    <dbReference type="NCBI Taxonomy" id="1051626"/>
    <lineage>
        <taxon>Bacteria</taxon>
        <taxon>Pseudomonadati</taxon>
        <taxon>Bacteroidota</taxon>
        <taxon>Cytophagia</taxon>
        <taxon>Cytophagales</taxon>
        <taxon>Hymenobacteraceae</taxon>
        <taxon>Hymenobacter</taxon>
    </lineage>
</organism>
<sequence>MTVFRVSFALPASLLLAGSAFFLATPALAQHTSELGIGVGATNYKGEISPQFQWQNSRPALTVFYRRDVSVPVTLRASLTTGFLRATDTNVEGVNGGVPPLQNYRQLSLKGGLVEAAGVVEYNFLDYHERKNQQRVHLSPYLFAGLGLYYVSTTVSSANDALKADFDRKGAKVGIAIPAGAGVKVALNEYFNLGLEMGVRKTFTDQFDHTGDQTPFLVNSHDQDWYYYSGISLSYTFYSILCPKPYDRNKRLLK</sequence>
<comment type="caution">
    <text evidence="3">The sequence shown here is derived from an EMBL/GenBank/DDBJ whole genome shotgun (WGS) entry which is preliminary data.</text>
</comment>
<dbReference type="Pfam" id="PF19573">
    <property type="entry name" value="DUF6089"/>
    <property type="match status" value="1"/>
</dbReference>
<evidence type="ECO:0000313" key="3">
    <source>
        <dbReference type="EMBL" id="GAA4500826.1"/>
    </source>
</evidence>